<evidence type="ECO:0000256" key="1">
    <source>
        <dbReference type="ARBA" id="ARBA00004370"/>
    </source>
</evidence>
<proteinExistence type="predicted"/>
<dbReference type="PROSITE" id="PS50262">
    <property type="entry name" value="G_PROTEIN_RECEP_F1_2"/>
    <property type="match status" value="1"/>
</dbReference>
<feature type="transmembrane region" description="Helical" evidence="5">
    <location>
        <begin position="20"/>
        <end position="42"/>
    </location>
</feature>
<dbReference type="Proteomes" id="UP000663881">
    <property type="component" value="Unassembled WGS sequence"/>
</dbReference>
<comment type="caution">
    <text evidence="7">The sequence shown here is derived from an EMBL/GenBank/DDBJ whole genome shotgun (WGS) entry which is preliminary data.</text>
</comment>
<dbReference type="AlphaFoldDB" id="A0A819MCD3"/>
<keyword evidence="3 5" id="KW-1133">Transmembrane helix</keyword>
<protein>
    <recommendedName>
        <fullName evidence="6">G-protein coupled receptors family 1 profile domain-containing protein</fullName>
    </recommendedName>
</protein>
<feature type="transmembrane region" description="Helical" evidence="5">
    <location>
        <begin position="54"/>
        <end position="80"/>
    </location>
</feature>
<evidence type="ECO:0000256" key="2">
    <source>
        <dbReference type="ARBA" id="ARBA00022692"/>
    </source>
</evidence>
<dbReference type="InterPro" id="IPR017452">
    <property type="entry name" value="GPCR_Rhodpsn_7TM"/>
</dbReference>
<keyword evidence="4 5" id="KW-0472">Membrane</keyword>
<feature type="transmembrane region" description="Helical" evidence="5">
    <location>
        <begin position="100"/>
        <end position="122"/>
    </location>
</feature>
<dbReference type="GO" id="GO:0016020">
    <property type="term" value="C:membrane"/>
    <property type="evidence" value="ECO:0007669"/>
    <property type="project" value="UniProtKB-SubCell"/>
</dbReference>
<feature type="transmembrane region" description="Helical" evidence="5">
    <location>
        <begin position="138"/>
        <end position="157"/>
    </location>
</feature>
<evidence type="ECO:0000313" key="8">
    <source>
        <dbReference type="Proteomes" id="UP000663881"/>
    </source>
</evidence>
<accession>A0A819MCD3</accession>
<dbReference type="EMBL" id="CAJOAY010002755">
    <property type="protein sequence ID" value="CAF3977225.1"/>
    <property type="molecule type" value="Genomic_DNA"/>
</dbReference>
<gene>
    <name evidence="7" type="ORF">OKA104_LOCUS28450</name>
</gene>
<evidence type="ECO:0000259" key="6">
    <source>
        <dbReference type="PROSITE" id="PS50262"/>
    </source>
</evidence>
<evidence type="ECO:0000256" key="4">
    <source>
        <dbReference type="ARBA" id="ARBA00023136"/>
    </source>
</evidence>
<dbReference type="Gene3D" id="1.20.1070.10">
    <property type="entry name" value="Rhodopsin 7-helix transmembrane proteins"/>
    <property type="match status" value="1"/>
</dbReference>
<organism evidence="7 8">
    <name type="scientific">Adineta steineri</name>
    <dbReference type="NCBI Taxonomy" id="433720"/>
    <lineage>
        <taxon>Eukaryota</taxon>
        <taxon>Metazoa</taxon>
        <taxon>Spiralia</taxon>
        <taxon>Gnathifera</taxon>
        <taxon>Rotifera</taxon>
        <taxon>Eurotatoria</taxon>
        <taxon>Bdelloidea</taxon>
        <taxon>Adinetida</taxon>
        <taxon>Adinetidae</taxon>
        <taxon>Adineta</taxon>
    </lineage>
</organism>
<reference evidence="7" key="1">
    <citation type="submission" date="2021-02" db="EMBL/GenBank/DDBJ databases">
        <authorList>
            <person name="Nowell W R."/>
        </authorList>
    </citation>
    <scope>NUCLEOTIDE SEQUENCE</scope>
</reference>
<evidence type="ECO:0000256" key="5">
    <source>
        <dbReference type="SAM" id="Phobius"/>
    </source>
</evidence>
<comment type="subcellular location">
    <subcellularLocation>
        <location evidence="1">Membrane</location>
    </subcellularLocation>
</comment>
<feature type="domain" description="G-protein coupled receptors family 1 profile" evidence="6">
    <location>
        <begin position="33"/>
        <end position="239"/>
    </location>
</feature>
<feature type="transmembrane region" description="Helical" evidence="5">
    <location>
        <begin position="183"/>
        <end position="206"/>
    </location>
</feature>
<evidence type="ECO:0000256" key="3">
    <source>
        <dbReference type="ARBA" id="ARBA00022989"/>
    </source>
</evidence>
<sequence>MSSDIDRALYIFSISDDLYITFGLFVIIITTIGNLCNCFVFFYIPPLNKHPNALFLISTSIGSLLFINTGLWTIIIRILTGIDYMNRSLFWCKTNAWLTYSGGCFSFMCNCFAGFCQFLILLPNTEWQRLITRTRAKLIIISIAIIYLLIFIPIPIYNTNFQPSSATYVCKSSLQIINAYSNYWIIIGYYFMPALLTLLLFTLIWYNFQQFLRRRHCIEGVVTRMMLIQMSSILISGIPAAEEIVAPISKNEMYLDYVKQATVGILMGALRVVATQQKLTPNESLAVFFHPSNTDSLNIMNDLLRKYIQTCCDEFCWIYDDVYIKTTIPLKEALDLNGHHYIFSQFNKIFQNSRSNLTPGPKHLNCLAACTAINYMPLLFSTIFTQNKEHCIVGTRSSHDGNWSEAEKNVVRVILQELVQKSIDWLNINKQEELKKMPFVCQEDDSCNQNWDLFNFSQNKQVIAVANIKKLWSELEQN</sequence>
<evidence type="ECO:0000313" key="7">
    <source>
        <dbReference type="EMBL" id="CAF3977225.1"/>
    </source>
</evidence>
<keyword evidence="2 5" id="KW-0812">Transmembrane</keyword>
<name>A0A819MCD3_9BILA</name>
<dbReference type="SUPFAM" id="SSF81321">
    <property type="entry name" value="Family A G protein-coupled receptor-like"/>
    <property type="match status" value="1"/>
</dbReference>